<evidence type="ECO:0000256" key="1">
    <source>
        <dbReference type="ARBA" id="ARBA00004496"/>
    </source>
</evidence>
<proteinExistence type="inferred from homology"/>
<keyword evidence="4" id="KW-0143">Chaperone</keyword>
<comment type="subcellular location">
    <subcellularLocation>
        <location evidence="1">Cytoplasm</location>
    </subcellularLocation>
</comment>
<keyword evidence="3" id="KW-0963">Cytoplasm</keyword>
<dbReference type="Proteomes" id="UP000733379">
    <property type="component" value="Unassembled WGS sequence"/>
</dbReference>
<evidence type="ECO:0000256" key="3">
    <source>
        <dbReference type="ARBA" id="ARBA00022490"/>
    </source>
</evidence>
<gene>
    <name evidence="5" type="ORF">KO481_28125</name>
</gene>
<name>A0ABS6B856_9NOCA</name>
<sequence>MTVTWNLSDAELVVAWDKLFAERLPSPLCALLPVHYTEERDRLAARTWAELQDRFDGSLHDALGRVAHADVRVVAHAVDPEHPEDSQARVRVLGARQGSVGVLIRQLPGESMWHSGGFVITMGEAERLAGAVVGALPERAPGRLPDIPMVKPPDRSDTDHWYGQSEVHDSYPELERRSTAFLNCPVRVLGSIETSQGSSVFGPRGITTRYIYWRDLADDGRYAIPDGARPVAVGVDRHQLAALIATDIATVLQTLEDERSA</sequence>
<accession>A0ABS6B856</accession>
<evidence type="ECO:0000256" key="4">
    <source>
        <dbReference type="ARBA" id="ARBA00023186"/>
    </source>
</evidence>
<evidence type="ECO:0000313" key="6">
    <source>
        <dbReference type="Proteomes" id="UP000733379"/>
    </source>
</evidence>
<dbReference type="Pfam" id="PF14011">
    <property type="entry name" value="ESX-1_EspG"/>
    <property type="match status" value="1"/>
</dbReference>
<keyword evidence="6" id="KW-1185">Reference proteome</keyword>
<protein>
    <submittedName>
        <fullName evidence="5">ESX secretion-associated protein EspG</fullName>
    </submittedName>
</protein>
<evidence type="ECO:0000256" key="2">
    <source>
        <dbReference type="ARBA" id="ARBA00006411"/>
    </source>
</evidence>
<comment type="caution">
    <text evidence="5">The sequence shown here is derived from an EMBL/GenBank/DDBJ whole genome shotgun (WGS) entry which is preliminary data.</text>
</comment>
<reference evidence="5 6" key="1">
    <citation type="submission" date="2021-06" db="EMBL/GenBank/DDBJ databases">
        <title>Actinomycetes sequencing.</title>
        <authorList>
            <person name="Shan Q."/>
        </authorList>
    </citation>
    <scope>NUCLEOTIDE SEQUENCE [LARGE SCALE GENOMIC DNA]</scope>
    <source>
        <strain evidence="5 6">NEAU-G5</strain>
    </source>
</reference>
<organism evidence="5 6">
    <name type="scientific">Nocardia albiluteola</name>
    <dbReference type="NCBI Taxonomy" id="2842303"/>
    <lineage>
        <taxon>Bacteria</taxon>
        <taxon>Bacillati</taxon>
        <taxon>Actinomycetota</taxon>
        <taxon>Actinomycetes</taxon>
        <taxon>Mycobacteriales</taxon>
        <taxon>Nocardiaceae</taxon>
        <taxon>Nocardia</taxon>
    </lineage>
</organism>
<dbReference type="EMBL" id="JAHKNI010000010">
    <property type="protein sequence ID" value="MBU3065383.1"/>
    <property type="molecule type" value="Genomic_DNA"/>
</dbReference>
<comment type="similarity">
    <text evidence="2">Belongs to the EspG family.</text>
</comment>
<dbReference type="RefSeq" id="WP_215921486.1">
    <property type="nucleotide sequence ID" value="NZ_JAHKNI010000010.1"/>
</dbReference>
<dbReference type="InterPro" id="IPR025734">
    <property type="entry name" value="EspG"/>
</dbReference>
<evidence type="ECO:0000313" key="5">
    <source>
        <dbReference type="EMBL" id="MBU3065383.1"/>
    </source>
</evidence>